<dbReference type="HAMAP" id="MF_01104">
    <property type="entry name" value="Syd"/>
    <property type="match status" value="1"/>
</dbReference>
<name>A0A0N0ICB9_9GAMM</name>
<sequence length="184" mass="20447">MKTTISSVLEQFTSTYINNWKQQTGFPPVSAELYGIPSPCVIRTGDEAVYWEPQPFPIANATLQSVANALEITLQEDIHPFYTSQLAGDMAAEFEGLSINLLQVWSEEDFTRLQQNLIGHLVTQKRLKLPPTLFIATMESDLEMVSLCNISGEVIVEKFGSKERRVIAPDLATFIVGLIPVVTS</sequence>
<dbReference type="GO" id="GO:0009898">
    <property type="term" value="C:cytoplasmic side of plasma membrane"/>
    <property type="evidence" value="ECO:0007669"/>
    <property type="project" value="InterPro"/>
</dbReference>
<dbReference type="InterPro" id="IPR009948">
    <property type="entry name" value="Syd"/>
</dbReference>
<organism evidence="5 6">
    <name type="scientific">Moellerella wisconsensis ATCC 35017</name>
    <dbReference type="NCBI Taxonomy" id="1354267"/>
    <lineage>
        <taxon>Bacteria</taxon>
        <taxon>Pseudomonadati</taxon>
        <taxon>Pseudomonadota</taxon>
        <taxon>Gammaproteobacteria</taxon>
        <taxon>Enterobacterales</taxon>
        <taxon>Morganellaceae</taxon>
        <taxon>Moellerella</taxon>
    </lineage>
</organism>
<accession>A0A0N0ICB9</accession>
<keyword evidence="3 4" id="KW-0472">Membrane</keyword>
<evidence type="ECO:0000256" key="3">
    <source>
        <dbReference type="ARBA" id="ARBA00023136"/>
    </source>
</evidence>
<comment type="similarity">
    <text evidence="4">Belongs to the Syd family.</text>
</comment>
<dbReference type="EMBL" id="LGAA01000002">
    <property type="protein sequence ID" value="KPD04371.1"/>
    <property type="molecule type" value="Genomic_DNA"/>
</dbReference>
<dbReference type="Proteomes" id="UP000053226">
    <property type="component" value="Unassembled WGS sequence"/>
</dbReference>
<dbReference type="Pfam" id="PF07348">
    <property type="entry name" value="Syd"/>
    <property type="match status" value="1"/>
</dbReference>
<evidence type="ECO:0000256" key="2">
    <source>
        <dbReference type="ARBA" id="ARBA00022519"/>
    </source>
</evidence>
<dbReference type="InterPro" id="IPR038228">
    <property type="entry name" value="Syd_sf"/>
</dbReference>
<dbReference type="NCBIfam" id="NF003439">
    <property type="entry name" value="PRK04968.1"/>
    <property type="match status" value="1"/>
</dbReference>
<evidence type="ECO:0000313" key="5">
    <source>
        <dbReference type="EMBL" id="KPD04371.1"/>
    </source>
</evidence>
<comment type="subcellular location">
    <subcellularLocation>
        <location evidence="4">Cell inner membrane</location>
        <topology evidence="4">Peripheral membrane protein</topology>
        <orientation evidence="4">Cytoplasmic side</orientation>
    </subcellularLocation>
    <text evidence="4">Loosely associated with the cytoplasmic side of the inner membrane, probably via SecY.</text>
</comment>
<comment type="function">
    <text evidence="4">Interacts with the SecY protein in vivo. May bind preferentially to an uncomplexed state of SecY, thus functioning either as a chelating agent for excess SecY in the cell or as a regulatory factor that negatively controls the translocase function.</text>
</comment>
<dbReference type="OrthoDB" id="5599437at2"/>
<evidence type="ECO:0000313" key="6">
    <source>
        <dbReference type="Proteomes" id="UP000053226"/>
    </source>
</evidence>
<protein>
    <recommendedName>
        <fullName evidence="4">Protein Syd</fullName>
    </recommendedName>
</protein>
<dbReference type="CDD" id="cd16323">
    <property type="entry name" value="Syd"/>
    <property type="match status" value="1"/>
</dbReference>
<reference evidence="5 6" key="1">
    <citation type="submission" date="2015-07" db="EMBL/GenBank/DDBJ databases">
        <title>ATOL: Assembling a taxonomically balanced genome-scale reconstruction of the evolutionary history of the Enterobacteriaceae.</title>
        <authorList>
            <person name="Plunkett G.III."/>
            <person name="Neeno-Eckwall E.C."/>
            <person name="Glasner J.D."/>
            <person name="Perna N.T."/>
        </authorList>
    </citation>
    <scope>NUCLEOTIDE SEQUENCE [LARGE SCALE GENOMIC DNA]</scope>
    <source>
        <strain evidence="5 6">ATCC 35017</strain>
    </source>
</reference>
<gene>
    <name evidence="4" type="primary">syd</name>
    <name evidence="5" type="ORF">M992_0063</name>
</gene>
<evidence type="ECO:0000256" key="1">
    <source>
        <dbReference type="ARBA" id="ARBA00022475"/>
    </source>
</evidence>
<keyword evidence="1 4" id="KW-1003">Cell membrane</keyword>
<proteinExistence type="inferred from homology"/>
<comment type="caution">
    <text evidence="5">The sequence shown here is derived from an EMBL/GenBank/DDBJ whole genome shotgun (WGS) entry which is preliminary data.</text>
</comment>
<keyword evidence="2 4" id="KW-0997">Cell inner membrane</keyword>
<dbReference type="RefSeq" id="WP_053906904.1">
    <property type="nucleotide sequence ID" value="NZ_CAWMUS010000002.1"/>
</dbReference>
<evidence type="ECO:0000256" key="4">
    <source>
        <dbReference type="HAMAP-Rule" id="MF_01104"/>
    </source>
</evidence>
<keyword evidence="6" id="KW-1185">Reference proteome</keyword>
<dbReference type="Gene3D" id="3.40.1580.20">
    <property type="entry name" value="Syd protein"/>
    <property type="match status" value="1"/>
</dbReference>
<dbReference type="AlphaFoldDB" id="A0A0N0ICB9"/>